<dbReference type="InterPro" id="IPR037682">
    <property type="entry name" value="TonB_C"/>
</dbReference>
<reference evidence="8 9" key="1">
    <citation type="submission" date="2018-12" db="EMBL/GenBank/DDBJ databases">
        <authorList>
            <person name="Grouzdev D.S."/>
            <person name="Krutkina M.S."/>
        </authorList>
    </citation>
    <scope>NUCLEOTIDE SEQUENCE [LARGE SCALE GENOMIC DNA]</scope>
    <source>
        <strain evidence="8 9">RmlP026</strain>
    </source>
</reference>
<keyword evidence="2 6" id="KW-0812">Transmembrane</keyword>
<dbReference type="SUPFAM" id="SSF74653">
    <property type="entry name" value="TolA/TonB C-terminal domain"/>
    <property type="match status" value="1"/>
</dbReference>
<dbReference type="Pfam" id="PF13103">
    <property type="entry name" value="TonB_2"/>
    <property type="match status" value="1"/>
</dbReference>
<keyword evidence="9" id="KW-1185">Reference proteome</keyword>
<feature type="compositionally biased region" description="Low complexity" evidence="5">
    <location>
        <begin position="198"/>
        <end position="214"/>
    </location>
</feature>
<protein>
    <submittedName>
        <fullName evidence="8">TonB family protein</fullName>
    </submittedName>
</protein>
<keyword evidence="3 6" id="KW-1133">Transmembrane helix</keyword>
<dbReference type="GO" id="GO:0055085">
    <property type="term" value="P:transmembrane transport"/>
    <property type="evidence" value="ECO:0007669"/>
    <property type="project" value="InterPro"/>
</dbReference>
<evidence type="ECO:0000256" key="3">
    <source>
        <dbReference type="ARBA" id="ARBA00022989"/>
    </source>
</evidence>
<evidence type="ECO:0000256" key="6">
    <source>
        <dbReference type="SAM" id="Phobius"/>
    </source>
</evidence>
<evidence type="ECO:0000256" key="1">
    <source>
        <dbReference type="ARBA" id="ARBA00004167"/>
    </source>
</evidence>
<dbReference type="PROSITE" id="PS52015">
    <property type="entry name" value="TONB_CTD"/>
    <property type="match status" value="1"/>
</dbReference>
<feature type="region of interest" description="Disordered" evidence="5">
    <location>
        <begin position="119"/>
        <end position="230"/>
    </location>
</feature>
<evidence type="ECO:0000256" key="2">
    <source>
        <dbReference type="ARBA" id="ARBA00022692"/>
    </source>
</evidence>
<evidence type="ECO:0000256" key="5">
    <source>
        <dbReference type="SAM" id="MobiDB-lite"/>
    </source>
</evidence>
<sequence length="417" mass="42414">MPPPFACRRSNGLISIDASGPTSADVPPDARLGDAPHLQALHEPAPRLDLVPRHILQRAARRGWRERAGGLVGFGGGAILVHVALAAAFFYLLSFRDAETQREVEIPVEVVHEVPKPASATAATKGAERGNGGAGPVADAKAGAAKPASSETPSPVPARPQQKPPAPTQDAKLAAALSPPSPVPPSPPRQPAPSPTDAGKPTAAAPPGETAPPKLVAPPPDAARAATQDRDNKAANLVPDEHQADQATREARPAAVPQVLTTGDPTAASSVPSPAKAPAPVDRPSPPTVAKVPSTADKLAAALPMDAAAMPMSFRSVLAGNATAQINAAYAGVVQGRIRQAQVELARTAFAQRLSGNVAITFTVDDAGKLTGLGIVQSSGNAQLDALALHAIELAAPFPPPPPEADHTFNKAFLVGG</sequence>
<dbReference type="GO" id="GO:0016020">
    <property type="term" value="C:membrane"/>
    <property type="evidence" value="ECO:0007669"/>
    <property type="project" value="UniProtKB-SubCell"/>
</dbReference>
<organism evidence="8 9">
    <name type="scientific">Lichenibacterium minor</name>
    <dbReference type="NCBI Taxonomy" id="2316528"/>
    <lineage>
        <taxon>Bacteria</taxon>
        <taxon>Pseudomonadati</taxon>
        <taxon>Pseudomonadota</taxon>
        <taxon>Alphaproteobacteria</taxon>
        <taxon>Hyphomicrobiales</taxon>
        <taxon>Lichenihabitantaceae</taxon>
        <taxon>Lichenibacterium</taxon>
    </lineage>
</organism>
<evidence type="ECO:0000313" key="8">
    <source>
        <dbReference type="EMBL" id="RYC30586.1"/>
    </source>
</evidence>
<keyword evidence="4 6" id="KW-0472">Membrane</keyword>
<dbReference type="NCBIfam" id="TIGR01352">
    <property type="entry name" value="tonB_Cterm"/>
    <property type="match status" value="1"/>
</dbReference>
<feature type="region of interest" description="Disordered" evidence="5">
    <location>
        <begin position="261"/>
        <end position="293"/>
    </location>
</feature>
<dbReference type="EMBL" id="QYBB01000023">
    <property type="protein sequence ID" value="RYC30586.1"/>
    <property type="molecule type" value="Genomic_DNA"/>
</dbReference>
<feature type="compositionally biased region" description="Pro residues" evidence="5">
    <location>
        <begin position="179"/>
        <end position="194"/>
    </location>
</feature>
<feature type="compositionally biased region" description="Pro residues" evidence="5">
    <location>
        <begin position="275"/>
        <end position="287"/>
    </location>
</feature>
<gene>
    <name evidence="8" type="ORF">D3273_18045</name>
</gene>
<feature type="compositionally biased region" description="Low complexity" evidence="5">
    <location>
        <begin position="265"/>
        <end position="274"/>
    </location>
</feature>
<dbReference type="OrthoDB" id="7722272at2"/>
<dbReference type="InterPro" id="IPR006260">
    <property type="entry name" value="TonB/TolA_C"/>
</dbReference>
<evidence type="ECO:0000313" key="9">
    <source>
        <dbReference type="Proteomes" id="UP000290759"/>
    </source>
</evidence>
<reference evidence="8 9" key="2">
    <citation type="submission" date="2019-02" db="EMBL/GenBank/DDBJ databases">
        <title>'Lichenibacterium ramalinii' gen. nov. sp. nov., 'Lichenibacterium minor' gen. nov. sp. nov.</title>
        <authorList>
            <person name="Pankratov T."/>
        </authorList>
    </citation>
    <scope>NUCLEOTIDE SEQUENCE [LARGE SCALE GENOMIC DNA]</scope>
    <source>
        <strain evidence="8 9">RmlP026</strain>
    </source>
</reference>
<feature type="compositionally biased region" description="Low complexity" evidence="5">
    <location>
        <begin position="136"/>
        <end position="148"/>
    </location>
</feature>
<dbReference type="AlphaFoldDB" id="A0A4Q2U6R5"/>
<dbReference type="Proteomes" id="UP000290759">
    <property type="component" value="Unassembled WGS sequence"/>
</dbReference>
<accession>A0A4Q2U6R5</accession>
<proteinExistence type="predicted"/>
<name>A0A4Q2U6R5_9HYPH</name>
<comment type="caution">
    <text evidence="8">The sequence shown here is derived from an EMBL/GenBank/DDBJ whole genome shotgun (WGS) entry which is preliminary data.</text>
</comment>
<dbReference type="RefSeq" id="WP_129228282.1">
    <property type="nucleotide sequence ID" value="NZ_QYBB01000023.1"/>
</dbReference>
<dbReference type="Gene3D" id="3.30.1150.10">
    <property type="match status" value="1"/>
</dbReference>
<evidence type="ECO:0000256" key="4">
    <source>
        <dbReference type="ARBA" id="ARBA00023136"/>
    </source>
</evidence>
<feature type="transmembrane region" description="Helical" evidence="6">
    <location>
        <begin position="71"/>
        <end position="93"/>
    </location>
</feature>
<evidence type="ECO:0000259" key="7">
    <source>
        <dbReference type="PROSITE" id="PS52015"/>
    </source>
</evidence>
<feature type="domain" description="TonB C-terminal" evidence="7">
    <location>
        <begin position="330"/>
        <end position="417"/>
    </location>
</feature>
<feature type="compositionally biased region" description="Pro residues" evidence="5">
    <location>
        <begin position="154"/>
        <end position="167"/>
    </location>
</feature>
<comment type="subcellular location">
    <subcellularLocation>
        <location evidence="1">Membrane</location>
        <topology evidence="1">Single-pass membrane protein</topology>
    </subcellularLocation>
</comment>